<dbReference type="SUPFAM" id="SSF103473">
    <property type="entry name" value="MFS general substrate transporter"/>
    <property type="match status" value="1"/>
</dbReference>
<organism evidence="7 8">
    <name type="scientific">Candidatus Thermokryptus mobilis</name>
    <dbReference type="NCBI Taxonomy" id="1643428"/>
    <lineage>
        <taxon>Bacteria</taxon>
        <taxon>Pseudomonadati</taxon>
        <taxon>Candidatus Kryptoniota</taxon>
        <taxon>Candidatus Thermokryptus</taxon>
    </lineage>
</organism>
<evidence type="ECO:0000256" key="2">
    <source>
        <dbReference type="ARBA" id="ARBA00022692"/>
    </source>
</evidence>
<dbReference type="OrthoDB" id="9793283at2"/>
<dbReference type="GO" id="GO:0016020">
    <property type="term" value="C:membrane"/>
    <property type="evidence" value="ECO:0007669"/>
    <property type="project" value="UniProtKB-SubCell"/>
</dbReference>
<feature type="transmembrane region" description="Helical" evidence="5">
    <location>
        <begin position="94"/>
        <end position="116"/>
    </location>
</feature>
<dbReference type="RefSeq" id="WP_140945512.1">
    <property type="nucleotide sequence ID" value="NZ_FAOO01000013.1"/>
</dbReference>
<evidence type="ECO:0000256" key="5">
    <source>
        <dbReference type="SAM" id="Phobius"/>
    </source>
</evidence>
<dbReference type="EMBL" id="FAOO01000013">
    <property type="protein sequence ID" value="CUU07389.1"/>
    <property type="molecule type" value="Genomic_DNA"/>
</dbReference>
<dbReference type="Proteomes" id="UP000320623">
    <property type="component" value="Unassembled WGS sequence"/>
</dbReference>
<dbReference type="STRING" id="1643428.GCA_001442855_01748"/>
<dbReference type="GO" id="GO:0022857">
    <property type="term" value="F:transmembrane transporter activity"/>
    <property type="evidence" value="ECO:0007669"/>
    <property type="project" value="InterPro"/>
</dbReference>
<dbReference type="Gene3D" id="1.20.1250.20">
    <property type="entry name" value="MFS general substrate transporter like domains"/>
    <property type="match status" value="1"/>
</dbReference>
<dbReference type="Pfam" id="PF07690">
    <property type="entry name" value="MFS_1"/>
    <property type="match status" value="1"/>
</dbReference>
<feature type="transmembrane region" description="Helical" evidence="5">
    <location>
        <begin position="156"/>
        <end position="176"/>
    </location>
</feature>
<feature type="transmembrane region" description="Helical" evidence="5">
    <location>
        <begin position="40"/>
        <end position="58"/>
    </location>
</feature>
<comment type="subcellular location">
    <subcellularLocation>
        <location evidence="1">Membrane</location>
        <topology evidence="1">Multi-pass membrane protein</topology>
    </subcellularLocation>
</comment>
<feature type="domain" description="Major facilitator superfamily (MFS) profile" evidence="6">
    <location>
        <begin position="4"/>
        <end position="383"/>
    </location>
</feature>
<feature type="transmembrane region" description="Helical" evidence="5">
    <location>
        <begin position="7"/>
        <end position="28"/>
    </location>
</feature>
<dbReference type="PROSITE" id="PS50850">
    <property type="entry name" value="MFS"/>
    <property type="match status" value="1"/>
</dbReference>
<proteinExistence type="predicted"/>
<dbReference type="AlphaFoldDB" id="A0A0S4NBQ8"/>
<dbReference type="PANTHER" id="PTHR24002:SF3">
    <property type="entry name" value="SOLUTE CARRIER FAMILY 22 MEMBER 18"/>
    <property type="match status" value="1"/>
</dbReference>
<sequence length="394" mass="42867">MINRLGVIFLTVLIDLIGFGIVIPLLPFYALSYGASSSQVGLLVSSFSLMQFIFNPIWGRISDRVGRRPVILLSVFGSFLSYLIFAFAKSLEVLFISRMLAGLMGANIATAQAYIADITPPEERARGMGIVGAGFGIGFIVGPLIGGVLSRFGYNVPILFASGLSLLNFFLAYKFLPEPQRHSRSENRFSYGSSMLKIISDRLLVFLYFTFFVITFGISLNYVVFPLFTKDTFSFDASHNGLLFGYVGAIGVFTQGFLVGRISKKFEGEKILIFGTLFMGLGLIGMVLSLNFYQFFISVTFFTSGSGVTTPTVLSLISRRAKSEFQGLTLGLGQSLSSLARVLGPSTGGFLYGHLGHRAPFMLGALTMGLSFLLAVSVYNRANSKDKNIDKGEG</sequence>
<dbReference type="InterPro" id="IPR036259">
    <property type="entry name" value="MFS_trans_sf"/>
</dbReference>
<feature type="transmembrane region" description="Helical" evidence="5">
    <location>
        <begin position="203"/>
        <end position="225"/>
    </location>
</feature>
<name>A0A0S4NBQ8_9BACT</name>
<dbReference type="InterPro" id="IPR001958">
    <property type="entry name" value="Tet-R_TetA/multi-R_MdtG-like"/>
</dbReference>
<keyword evidence="4 5" id="KW-0472">Membrane</keyword>
<feature type="transmembrane region" description="Helical" evidence="5">
    <location>
        <begin position="128"/>
        <end position="150"/>
    </location>
</feature>
<evidence type="ECO:0000256" key="4">
    <source>
        <dbReference type="ARBA" id="ARBA00023136"/>
    </source>
</evidence>
<evidence type="ECO:0000256" key="3">
    <source>
        <dbReference type="ARBA" id="ARBA00022989"/>
    </source>
</evidence>
<evidence type="ECO:0000259" key="6">
    <source>
        <dbReference type="PROSITE" id="PS50850"/>
    </source>
</evidence>
<keyword evidence="8" id="KW-1185">Reference proteome</keyword>
<protein>
    <submittedName>
        <fullName evidence="7">Multidrug resistance protein</fullName>
    </submittedName>
</protein>
<evidence type="ECO:0000313" key="7">
    <source>
        <dbReference type="EMBL" id="CUU07389.1"/>
    </source>
</evidence>
<dbReference type="InterPro" id="IPR020846">
    <property type="entry name" value="MFS_dom"/>
</dbReference>
<feature type="transmembrane region" description="Helical" evidence="5">
    <location>
        <begin position="237"/>
        <end position="259"/>
    </location>
</feature>
<feature type="transmembrane region" description="Helical" evidence="5">
    <location>
        <begin position="271"/>
        <end position="289"/>
    </location>
</feature>
<reference evidence="8" key="1">
    <citation type="submission" date="2015-11" db="EMBL/GenBank/DDBJ databases">
        <authorList>
            <person name="Varghese N."/>
        </authorList>
    </citation>
    <scope>NUCLEOTIDE SEQUENCE [LARGE SCALE GENOMIC DNA]</scope>
</reference>
<accession>A0A0S4NBQ8</accession>
<evidence type="ECO:0000256" key="1">
    <source>
        <dbReference type="ARBA" id="ARBA00004141"/>
    </source>
</evidence>
<dbReference type="PRINTS" id="PR01035">
    <property type="entry name" value="TCRTETA"/>
</dbReference>
<gene>
    <name evidence="7" type="ORF">JGI1_01784</name>
</gene>
<dbReference type="InterPro" id="IPR011701">
    <property type="entry name" value="MFS"/>
</dbReference>
<feature type="transmembrane region" description="Helical" evidence="5">
    <location>
        <begin position="361"/>
        <end position="379"/>
    </location>
</feature>
<keyword evidence="3 5" id="KW-1133">Transmembrane helix</keyword>
<keyword evidence="2 5" id="KW-0812">Transmembrane</keyword>
<evidence type="ECO:0000313" key="8">
    <source>
        <dbReference type="Proteomes" id="UP000320623"/>
    </source>
</evidence>
<dbReference type="PANTHER" id="PTHR24002">
    <property type="entry name" value="SOLUTE CARRIER FAMILY 22 MEMBER 18"/>
    <property type="match status" value="1"/>
</dbReference>
<feature type="transmembrane region" description="Helical" evidence="5">
    <location>
        <begin position="70"/>
        <end position="88"/>
    </location>
</feature>